<evidence type="ECO:0000256" key="1">
    <source>
        <dbReference type="SAM" id="Phobius"/>
    </source>
</evidence>
<dbReference type="AlphaFoldDB" id="A0A0R3JW69"/>
<name>A0A0R3JW69_CALMK</name>
<dbReference type="EMBL" id="LKHP01000002">
    <property type="protein sequence ID" value="KRQ87777.1"/>
    <property type="molecule type" value="Genomic_DNA"/>
</dbReference>
<keyword evidence="3" id="KW-1185">Reference proteome</keyword>
<reference evidence="2 3" key="1">
    <citation type="submission" date="2015-09" db="EMBL/GenBank/DDBJ databases">
        <title>Draft genome sequence of a Caloramator mitchellensis, a moderate thermophile from the Great Artesian Basin of Australia.</title>
        <authorList>
            <person name="Patel B.K."/>
        </authorList>
    </citation>
    <scope>NUCLEOTIDE SEQUENCE [LARGE SCALE GENOMIC DNA]</scope>
    <source>
        <strain evidence="2 3">VF08</strain>
    </source>
</reference>
<proteinExistence type="predicted"/>
<comment type="caution">
    <text evidence="2">The sequence shown here is derived from an EMBL/GenBank/DDBJ whole genome shotgun (WGS) entry which is preliminary data.</text>
</comment>
<organism evidence="2 3">
    <name type="scientific">Caloramator mitchellensis</name>
    <dbReference type="NCBI Taxonomy" id="908809"/>
    <lineage>
        <taxon>Bacteria</taxon>
        <taxon>Bacillati</taxon>
        <taxon>Bacillota</taxon>
        <taxon>Clostridia</taxon>
        <taxon>Eubacteriales</taxon>
        <taxon>Clostridiaceae</taxon>
        <taxon>Caloramator</taxon>
    </lineage>
</organism>
<sequence length="69" mass="8385">MQEIVNFIKDNFDFNVFILFLITSYFLYMDSVDYKNKNLEKERKFSKFFAIFYVVISFILYLATKILPS</sequence>
<keyword evidence="1" id="KW-1133">Transmembrane helix</keyword>
<protein>
    <submittedName>
        <fullName evidence="2">Uncharacterized protein</fullName>
    </submittedName>
</protein>
<feature type="transmembrane region" description="Helical" evidence="1">
    <location>
        <begin position="48"/>
        <end position="67"/>
    </location>
</feature>
<dbReference type="RefSeq" id="WP_057976925.1">
    <property type="nucleotide sequence ID" value="NZ_LKHP01000002.1"/>
</dbReference>
<dbReference type="STRING" id="908809.ABG79_00582"/>
<dbReference type="InterPro" id="IPR049971">
    <property type="entry name" value="CLC_0170-like"/>
</dbReference>
<accession>A0A0R3JW69</accession>
<feature type="transmembrane region" description="Helical" evidence="1">
    <location>
        <begin position="12"/>
        <end position="28"/>
    </location>
</feature>
<evidence type="ECO:0000313" key="2">
    <source>
        <dbReference type="EMBL" id="KRQ87777.1"/>
    </source>
</evidence>
<gene>
    <name evidence="2" type="ORF">ABG79_00582</name>
</gene>
<keyword evidence="1" id="KW-0472">Membrane</keyword>
<dbReference type="OrthoDB" id="1957679at2"/>
<keyword evidence="1" id="KW-0812">Transmembrane</keyword>
<dbReference type="NCBIfam" id="NF042414">
    <property type="entry name" value="CLC_0170_fam"/>
    <property type="match status" value="1"/>
</dbReference>
<dbReference type="Proteomes" id="UP000052015">
    <property type="component" value="Unassembled WGS sequence"/>
</dbReference>
<evidence type="ECO:0000313" key="3">
    <source>
        <dbReference type="Proteomes" id="UP000052015"/>
    </source>
</evidence>